<organism evidence="6 7">
    <name type="scientific">Cinnamomum micranthum f. kanehirae</name>
    <dbReference type="NCBI Taxonomy" id="337451"/>
    <lineage>
        <taxon>Eukaryota</taxon>
        <taxon>Viridiplantae</taxon>
        <taxon>Streptophyta</taxon>
        <taxon>Embryophyta</taxon>
        <taxon>Tracheophyta</taxon>
        <taxon>Spermatophyta</taxon>
        <taxon>Magnoliopsida</taxon>
        <taxon>Magnoliidae</taxon>
        <taxon>Laurales</taxon>
        <taxon>Lauraceae</taxon>
        <taxon>Cinnamomum</taxon>
    </lineage>
</organism>
<dbReference type="Gene3D" id="1.10.10.60">
    <property type="entry name" value="Homeodomain-like"/>
    <property type="match status" value="1"/>
</dbReference>
<dbReference type="Pfam" id="PF00249">
    <property type="entry name" value="Myb_DNA-binding"/>
    <property type="match status" value="1"/>
</dbReference>
<dbReference type="InterPro" id="IPR009057">
    <property type="entry name" value="Homeodomain-like_sf"/>
</dbReference>
<comment type="caution">
    <text evidence="6">The sequence shown here is derived from an EMBL/GenBank/DDBJ whole genome shotgun (WGS) entry which is preliminary data.</text>
</comment>
<evidence type="ECO:0000313" key="6">
    <source>
        <dbReference type="EMBL" id="RWR95065.1"/>
    </source>
</evidence>
<dbReference type="InterPro" id="IPR001005">
    <property type="entry name" value="SANT/Myb"/>
</dbReference>
<dbReference type="InterPro" id="IPR006447">
    <property type="entry name" value="Myb_dom_plants"/>
</dbReference>
<dbReference type="PANTHER" id="PTHR31499:SF49">
    <property type="entry name" value="PROTEIN PHOSPHATE STARVATION RESPONSE 1-LIKE ISOFORM X1"/>
    <property type="match status" value="1"/>
</dbReference>
<feature type="compositionally biased region" description="Polar residues" evidence="4">
    <location>
        <begin position="113"/>
        <end position="126"/>
    </location>
</feature>
<dbReference type="Proteomes" id="UP000283530">
    <property type="component" value="Unassembled WGS sequence"/>
</dbReference>
<dbReference type="GO" id="GO:0003677">
    <property type="term" value="F:DNA binding"/>
    <property type="evidence" value="ECO:0007669"/>
    <property type="project" value="InterPro"/>
</dbReference>
<dbReference type="InterPro" id="IPR046955">
    <property type="entry name" value="PHR1-like"/>
</dbReference>
<evidence type="ECO:0000259" key="5">
    <source>
        <dbReference type="PROSITE" id="PS51294"/>
    </source>
</evidence>
<feature type="region of interest" description="Disordered" evidence="4">
    <location>
        <begin position="91"/>
        <end position="126"/>
    </location>
</feature>
<keyword evidence="1" id="KW-0805">Transcription regulation</keyword>
<dbReference type="GO" id="GO:0003700">
    <property type="term" value="F:DNA-binding transcription factor activity"/>
    <property type="evidence" value="ECO:0007669"/>
    <property type="project" value="InterPro"/>
</dbReference>
<dbReference type="Pfam" id="PF14379">
    <property type="entry name" value="Myb_CC_LHEQLE"/>
    <property type="match status" value="1"/>
</dbReference>
<dbReference type="NCBIfam" id="TIGR01557">
    <property type="entry name" value="myb_SHAQKYF"/>
    <property type="match status" value="1"/>
</dbReference>
<dbReference type="PANTHER" id="PTHR31499">
    <property type="entry name" value="MYB FAMILY TRANSCRIPTION FACTOR PHL11"/>
    <property type="match status" value="1"/>
</dbReference>
<dbReference type="InterPro" id="IPR025756">
    <property type="entry name" value="Myb_CC_LHEQLE"/>
</dbReference>
<evidence type="ECO:0000256" key="2">
    <source>
        <dbReference type="ARBA" id="ARBA00023163"/>
    </source>
</evidence>
<feature type="domain" description="HTH myb-type" evidence="5">
    <location>
        <begin position="34"/>
        <end position="94"/>
    </location>
</feature>
<dbReference type="InterPro" id="IPR017930">
    <property type="entry name" value="Myb_dom"/>
</dbReference>
<dbReference type="EMBL" id="QPKB01000011">
    <property type="protein sequence ID" value="RWR95065.1"/>
    <property type="molecule type" value="Genomic_DNA"/>
</dbReference>
<gene>
    <name evidence="6" type="ORF">CKAN_02438900</name>
</gene>
<proteinExistence type="predicted"/>
<accession>A0A3S3NH59</accession>
<dbReference type="SUPFAM" id="SSF46689">
    <property type="entry name" value="Homeodomain-like"/>
    <property type="match status" value="1"/>
</dbReference>
<dbReference type="FunFam" id="1.10.10.60:FF:000002">
    <property type="entry name" value="Myb family transcription factor"/>
    <property type="match status" value="1"/>
</dbReference>
<sequence length="357" mass="38968">MFSGLIQRPEAVISSDEEIHTPSLRVDPCLVLTADPKPRLRWTADLHERFVDAVTQLGGPNKATPKTIMRAMGVKGLTLFHLKSHLQKYRLGKQSGKEPTEQPKDASYLSDGQGKNTSPQGVLNSDINEGYEVKEALRAQMEVQRKLHEQLEVKKHLEICIDAQARYLETLLERACKLTADLSTASTTLDTTGQGLSELAIKAASSPHCPSSLSSFQQLPTEGVRACSPKDETPNRPPHGTDCSTESCLTSNESPAQLCCEAFPTGGKRRTRNLEGGSDSMIWGETETGRGVIDAGYVNPHAQFSFLSVFGLKERDSKEAQMNEVTLQHLPRDVKPDTITGNVFGSATSPYGGFKGM</sequence>
<keyword evidence="3" id="KW-0539">Nucleus</keyword>
<evidence type="ECO:0000256" key="1">
    <source>
        <dbReference type="ARBA" id="ARBA00023015"/>
    </source>
</evidence>
<dbReference type="AlphaFoldDB" id="A0A3S3NH59"/>
<evidence type="ECO:0000256" key="3">
    <source>
        <dbReference type="ARBA" id="ARBA00023242"/>
    </source>
</evidence>
<keyword evidence="7" id="KW-1185">Reference proteome</keyword>
<dbReference type="PROSITE" id="PS51294">
    <property type="entry name" value="HTH_MYB"/>
    <property type="match status" value="1"/>
</dbReference>
<reference evidence="6 7" key="1">
    <citation type="journal article" date="2019" name="Nat. Plants">
        <title>Stout camphor tree genome fills gaps in understanding of flowering plant genome evolution.</title>
        <authorList>
            <person name="Chaw S.M."/>
            <person name="Liu Y.C."/>
            <person name="Wu Y.W."/>
            <person name="Wang H.Y."/>
            <person name="Lin C.I."/>
            <person name="Wu C.S."/>
            <person name="Ke H.M."/>
            <person name="Chang L.Y."/>
            <person name="Hsu C.Y."/>
            <person name="Yang H.T."/>
            <person name="Sudianto E."/>
            <person name="Hsu M.H."/>
            <person name="Wu K.P."/>
            <person name="Wang L.N."/>
            <person name="Leebens-Mack J.H."/>
            <person name="Tsai I.J."/>
        </authorList>
    </citation>
    <scope>NUCLEOTIDE SEQUENCE [LARGE SCALE GENOMIC DNA]</scope>
    <source>
        <strain evidence="7">cv. Chaw 1501</strain>
        <tissue evidence="6">Young leaves</tissue>
    </source>
</reference>
<protein>
    <submittedName>
        <fullName evidence="6">Protein PHR1-LIKE 2-like protein isoform X2</fullName>
    </submittedName>
</protein>
<dbReference type="STRING" id="337451.A0A3S3NH59"/>
<evidence type="ECO:0000313" key="7">
    <source>
        <dbReference type="Proteomes" id="UP000283530"/>
    </source>
</evidence>
<dbReference type="OrthoDB" id="551907at2759"/>
<name>A0A3S3NH59_9MAGN</name>
<keyword evidence="2" id="KW-0804">Transcription</keyword>
<feature type="compositionally biased region" description="Basic and acidic residues" evidence="4">
    <location>
        <begin position="95"/>
        <end position="104"/>
    </location>
</feature>
<evidence type="ECO:0000256" key="4">
    <source>
        <dbReference type="SAM" id="MobiDB-lite"/>
    </source>
</evidence>